<dbReference type="PANTHER" id="PTHR43104">
    <property type="entry name" value="L-2-HYDROXYGLUTARATE DEHYDROGENASE, MITOCHONDRIAL"/>
    <property type="match status" value="1"/>
</dbReference>
<keyword evidence="2" id="KW-0285">Flavoprotein</keyword>
<keyword evidence="3" id="KW-0274">FAD</keyword>
<proteinExistence type="inferred from homology"/>
<feature type="region of interest" description="Disordered" evidence="6">
    <location>
        <begin position="1"/>
        <end position="84"/>
    </location>
</feature>
<dbReference type="InterPro" id="IPR036188">
    <property type="entry name" value="FAD/NAD-bd_sf"/>
</dbReference>
<gene>
    <name evidence="8" type="ordered locus">Tfu_1660</name>
</gene>
<accession>Q47PC4</accession>
<feature type="compositionally biased region" description="Basic and acidic residues" evidence="6">
    <location>
        <begin position="1"/>
        <end position="18"/>
    </location>
</feature>
<dbReference type="PANTHER" id="PTHR43104:SF2">
    <property type="entry name" value="L-2-HYDROXYGLUTARATE DEHYDROGENASE, MITOCHONDRIAL"/>
    <property type="match status" value="1"/>
</dbReference>
<dbReference type="Gene3D" id="3.50.50.60">
    <property type="entry name" value="FAD/NAD(P)-binding domain"/>
    <property type="match status" value="1"/>
</dbReference>
<dbReference type="InterPro" id="IPR006076">
    <property type="entry name" value="FAD-dep_OxRdtase"/>
</dbReference>
<evidence type="ECO:0000256" key="1">
    <source>
        <dbReference type="ARBA" id="ARBA00001974"/>
    </source>
</evidence>
<comment type="similarity">
    <text evidence="5">Belongs to the L2HGDH family.</text>
</comment>
<feature type="compositionally biased region" description="Polar residues" evidence="6">
    <location>
        <begin position="107"/>
        <end position="117"/>
    </location>
</feature>
<dbReference type="EMBL" id="CP000088">
    <property type="protein sequence ID" value="AAZ55695.1"/>
    <property type="molecule type" value="Genomic_DNA"/>
</dbReference>
<organism evidence="8">
    <name type="scientific">Thermobifida fusca (strain YX)</name>
    <dbReference type="NCBI Taxonomy" id="269800"/>
    <lineage>
        <taxon>Bacteria</taxon>
        <taxon>Bacillati</taxon>
        <taxon>Actinomycetota</taxon>
        <taxon>Actinomycetes</taxon>
        <taxon>Streptosporangiales</taxon>
        <taxon>Nocardiopsidaceae</taxon>
        <taxon>Thermobifida</taxon>
    </lineage>
</organism>
<dbReference type="GO" id="GO:0005737">
    <property type="term" value="C:cytoplasm"/>
    <property type="evidence" value="ECO:0007669"/>
    <property type="project" value="TreeGrafter"/>
</dbReference>
<comment type="cofactor">
    <cofactor evidence="1">
        <name>FAD</name>
        <dbReference type="ChEBI" id="CHEBI:57692"/>
    </cofactor>
</comment>
<name>Q47PC4_THEFY</name>
<evidence type="ECO:0000256" key="2">
    <source>
        <dbReference type="ARBA" id="ARBA00022630"/>
    </source>
</evidence>
<dbReference type="KEGG" id="tfu:Tfu_1660"/>
<feature type="domain" description="FAD dependent oxidoreductase" evidence="7">
    <location>
        <begin position="230"/>
        <end position="617"/>
    </location>
</feature>
<evidence type="ECO:0000313" key="8">
    <source>
        <dbReference type="EMBL" id="AAZ55695.1"/>
    </source>
</evidence>
<dbReference type="AlphaFoldDB" id="Q47PC4"/>
<evidence type="ECO:0000256" key="5">
    <source>
        <dbReference type="ARBA" id="ARBA00037941"/>
    </source>
</evidence>
<dbReference type="SUPFAM" id="SSF51905">
    <property type="entry name" value="FAD/NAD(P)-binding domain"/>
    <property type="match status" value="1"/>
</dbReference>
<feature type="region of interest" description="Disordered" evidence="6">
    <location>
        <begin position="102"/>
        <end position="127"/>
    </location>
</feature>
<dbReference type="Pfam" id="PF01266">
    <property type="entry name" value="DAO"/>
    <property type="match status" value="1"/>
</dbReference>
<reference evidence="8" key="1">
    <citation type="submission" date="2005-07" db="EMBL/GenBank/DDBJ databases">
        <title>Complete sequence of Thermobifida fusca YX.</title>
        <authorList>
            <consortium name="US DOE Joint Genome Institute"/>
            <person name="Copeland A."/>
            <person name="Lucas S."/>
            <person name="Lapidus A."/>
            <person name="Barry K."/>
            <person name="Detter J.C."/>
            <person name="Glavina T."/>
            <person name="Hammon N."/>
            <person name="Israni S."/>
            <person name="Pitluck S."/>
            <person name="Di Bartolo G."/>
            <person name="Chain P."/>
            <person name="Schmutz J."/>
            <person name="Larimer F."/>
            <person name="Land M."/>
            <person name="Lykidis A."/>
            <person name="Richardson P."/>
        </authorList>
    </citation>
    <scope>NUCLEOTIDE SEQUENCE</scope>
    <source>
        <strain evidence="8">YX</strain>
    </source>
</reference>
<sequence>MPKDAHGFLRCARVEKRAGRAGIGEARPGPSGPRGRGAPHRPSQGPPQQGSRTPLTAAVSPSASFSALARPRSTRSSSAVSWSPWRPLPACAGAASWRGNPGFTPSADWSSDPTSHNPGLGGVTRPPNPGFSLLRFRFRASVLGQRSTRSCPPRCSGGSLRRGDTHPGGSGCHRLSYGLFAVVFARDRRAAHHCIDAVDYRQVAVDNGAEPGSHTYRTGNRETGMADEVVGIVGAGIIGLAIGREIIRRWPGTRVVVLEKEDRIAAHQTSHNSGVVHAGLYYKPGSLKARLCTRGREMLREYCTDRGLPYEECGKLVVAVNSEDVRRLDAIYARADSNAVPGLRRIGPEEIRAIEPHATGLVALHSPHTAITDYPLICASFAKDITEAGGEIRCTAPVTRIREVSDSIEVVAGGQPVTVDRLIICAGLHTDRVARLAGDGTEPRIIPFRGEYMLVKPEKAHMVRGLIYPVPDPRYPFLGVHFTRRVSGEVEVGPNAVLAFAREGYRLATVNLADLGAIASWPGFWAMARKHWVTGLKEMYGSVSQRAYMKAAQRYVPEIGPGDVVRGGAGVRAQALDRDGSLVDDFRINQMGRITAVRNAPSPAATSCMAIAEYVVDVIHGPKSQ</sequence>
<evidence type="ECO:0000256" key="3">
    <source>
        <dbReference type="ARBA" id="ARBA00022827"/>
    </source>
</evidence>
<feature type="compositionally biased region" description="Polar residues" evidence="6">
    <location>
        <begin position="46"/>
        <end position="65"/>
    </location>
</feature>
<dbReference type="NCBIfam" id="NF008726">
    <property type="entry name" value="PRK11728.1"/>
    <property type="match status" value="1"/>
</dbReference>
<dbReference type="eggNOG" id="COG0579">
    <property type="taxonomic scope" value="Bacteria"/>
</dbReference>
<dbReference type="GO" id="GO:0047545">
    <property type="term" value="F:(S)-2-hydroxyglutarate dehydrogenase activity"/>
    <property type="evidence" value="ECO:0007669"/>
    <property type="project" value="TreeGrafter"/>
</dbReference>
<feature type="compositionally biased region" description="Low complexity" evidence="6">
    <location>
        <begin position="66"/>
        <end position="84"/>
    </location>
</feature>
<evidence type="ECO:0000256" key="4">
    <source>
        <dbReference type="ARBA" id="ARBA00023002"/>
    </source>
</evidence>
<dbReference type="Gene3D" id="3.30.9.10">
    <property type="entry name" value="D-Amino Acid Oxidase, subunit A, domain 2"/>
    <property type="match status" value="1"/>
</dbReference>
<dbReference type="HOGENOM" id="CLU_437375_0_0_11"/>
<keyword evidence="4" id="KW-0560">Oxidoreductase</keyword>
<evidence type="ECO:0000259" key="7">
    <source>
        <dbReference type="Pfam" id="PF01266"/>
    </source>
</evidence>
<protein>
    <submittedName>
        <fullName evidence="8">Similar to dehydrogenase</fullName>
    </submittedName>
</protein>
<evidence type="ECO:0000256" key="6">
    <source>
        <dbReference type="SAM" id="MobiDB-lite"/>
    </source>
</evidence>
<dbReference type="STRING" id="269800.Tfu_1660"/>